<evidence type="ECO:0000313" key="2">
    <source>
        <dbReference type="EMBL" id="SBV92440.1"/>
    </source>
</evidence>
<accession>A0A212IZ42</accession>
<protein>
    <submittedName>
        <fullName evidence="2">Uncharacterized protein</fullName>
    </submittedName>
</protein>
<sequence length="163" mass="17783">MDVNGGKVNVRIKLQQKGGSGNQLSARSLKNRQRLSPDRKKVVQDNGASGVGCDDQVRALTRKPGLAVVEHEMDLPLGDCVDVYGSSLRRVYADDGRKPGRSGNACMVNGTSHSDIPLWITGRLASFSLDPIKGVKTENRHTGLNMYFRAGVTRPTERVIMVH</sequence>
<organism evidence="2">
    <name type="scientific">uncultured delta proteobacterium</name>
    <dbReference type="NCBI Taxonomy" id="34034"/>
    <lineage>
        <taxon>Bacteria</taxon>
        <taxon>Deltaproteobacteria</taxon>
        <taxon>environmental samples</taxon>
    </lineage>
</organism>
<dbReference type="EMBL" id="FLUQ01000001">
    <property type="protein sequence ID" value="SBV92440.1"/>
    <property type="molecule type" value="Genomic_DNA"/>
</dbReference>
<evidence type="ECO:0000256" key="1">
    <source>
        <dbReference type="SAM" id="MobiDB-lite"/>
    </source>
</evidence>
<feature type="region of interest" description="Disordered" evidence="1">
    <location>
        <begin position="15"/>
        <end position="49"/>
    </location>
</feature>
<gene>
    <name evidence="2" type="ORF">KL86DPRO_10362</name>
</gene>
<proteinExistence type="predicted"/>
<name>A0A212IZ42_9DELT</name>
<reference evidence="2" key="1">
    <citation type="submission" date="2016-04" db="EMBL/GenBank/DDBJ databases">
        <authorList>
            <person name="Evans L.H."/>
            <person name="Alamgir A."/>
            <person name="Owens N."/>
            <person name="Weber N.D."/>
            <person name="Virtaneva K."/>
            <person name="Barbian K."/>
            <person name="Babar A."/>
            <person name="Rosenke K."/>
        </authorList>
    </citation>
    <scope>NUCLEOTIDE SEQUENCE</scope>
    <source>
        <strain evidence="2">86</strain>
    </source>
</reference>
<dbReference type="AlphaFoldDB" id="A0A212IZ42"/>